<name>A0A3M7RPT1_BRAPC</name>
<dbReference type="Proteomes" id="UP000276133">
    <property type="component" value="Unassembled WGS sequence"/>
</dbReference>
<comment type="caution">
    <text evidence="1">The sequence shown here is derived from an EMBL/GenBank/DDBJ whole genome shotgun (WGS) entry which is preliminary data.</text>
</comment>
<dbReference type="EMBL" id="REGN01002937">
    <property type="protein sequence ID" value="RNA25357.1"/>
    <property type="molecule type" value="Genomic_DNA"/>
</dbReference>
<evidence type="ECO:0000313" key="2">
    <source>
        <dbReference type="Proteomes" id="UP000276133"/>
    </source>
</evidence>
<reference evidence="1 2" key="1">
    <citation type="journal article" date="2018" name="Sci. Rep.">
        <title>Genomic signatures of local adaptation to the degree of environmental predictability in rotifers.</title>
        <authorList>
            <person name="Franch-Gras L."/>
            <person name="Hahn C."/>
            <person name="Garcia-Roger E.M."/>
            <person name="Carmona M.J."/>
            <person name="Serra M."/>
            <person name="Gomez A."/>
        </authorList>
    </citation>
    <scope>NUCLEOTIDE SEQUENCE [LARGE SCALE GENOMIC DNA]</scope>
    <source>
        <strain evidence="1">HYR1</strain>
    </source>
</reference>
<organism evidence="1 2">
    <name type="scientific">Brachionus plicatilis</name>
    <name type="common">Marine rotifer</name>
    <name type="synonym">Brachionus muelleri</name>
    <dbReference type="NCBI Taxonomy" id="10195"/>
    <lineage>
        <taxon>Eukaryota</taxon>
        <taxon>Metazoa</taxon>
        <taxon>Spiralia</taxon>
        <taxon>Gnathifera</taxon>
        <taxon>Rotifera</taxon>
        <taxon>Eurotatoria</taxon>
        <taxon>Monogononta</taxon>
        <taxon>Pseudotrocha</taxon>
        <taxon>Ploima</taxon>
        <taxon>Brachionidae</taxon>
        <taxon>Brachionus</taxon>
    </lineage>
</organism>
<dbReference type="GO" id="GO:0003676">
    <property type="term" value="F:nucleic acid binding"/>
    <property type="evidence" value="ECO:0007669"/>
    <property type="project" value="InterPro"/>
</dbReference>
<proteinExistence type="predicted"/>
<protein>
    <submittedName>
        <fullName evidence="1">Uncharacterized protein</fullName>
    </submittedName>
</protein>
<gene>
    <name evidence="1" type="ORF">BpHYR1_016153</name>
</gene>
<dbReference type="AlphaFoldDB" id="A0A3M7RPT1"/>
<dbReference type="InterPro" id="IPR036397">
    <property type="entry name" value="RNaseH_sf"/>
</dbReference>
<sequence length="232" mass="26752">MSLSLKGQKATAIRENALKLYSEEFVPKLTAIRARQFRLKQKKKRLNLGYFVILITPVNREFIRIQTETSNEYKTYQLFAIIGKPTILQTNWVIYKSCDKIDFFADETKIEINRFPLYHFREKTSKPSRVGIREKSSIKVNVWAAISCKGPTRFCLFTSNLNQYGYKYILESNLLSCLETKFSQEELAANNNSKLSSNLCTHDLSADKISNQHISDFDSKLPAFGNVCFMKG</sequence>
<keyword evidence="2" id="KW-1185">Reference proteome</keyword>
<dbReference type="Gene3D" id="3.30.420.10">
    <property type="entry name" value="Ribonuclease H-like superfamily/Ribonuclease H"/>
    <property type="match status" value="1"/>
</dbReference>
<evidence type="ECO:0000313" key="1">
    <source>
        <dbReference type="EMBL" id="RNA25357.1"/>
    </source>
</evidence>
<accession>A0A3M7RPT1</accession>